<name>A0A941EX82_9ACTN</name>
<dbReference type="Gene3D" id="3.40.50.300">
    <property type="entry name" value="P-loop containing nucleotide triphosphate hydrolases"/>
    <property type="match status" value="1"/>
</dbReference>
<proteinExistence type="predicted"/>
<dbReference type="AlphaFoldDB" id="A0A941EX82"/>
<evidence type="ECO:0000313" key="1">
    <source>
        <dbReference type="EMBL" id="MBR7839852.1"/>
    </source>
</evidence>
<reference evidence="1" key="1">
    <citation type="submission" date="2021-04" db="EMBL/GenBank/DDBJ databases">
        <title>Genome based classification of Actinospica acidithermotolerans sp. nov., an actinobacterium isolated from an Indonesian hot spring.</title>
        <authorList>
            <person name="Kusuma A.B."/>
            <person name="Putra K.E."/>
            <person name="Nafisah S."/>
            <person name="Loh J."/>
            <person name="Nouioui I."/>
            <person name="Goodfellow M."/>
        </authorList>
    </citation>
    <scope>NUCLEOTIDE SEQUENCE</scope>
    <source>
        <strain evidence="1">CSCA 57</strain>
    </source>
</reference>
<dbReference type="RefSeq" id="WP_212534256.1">
    <property type="nucleotide sequence ID" value="NZ_JAGSOG010000706.1"/>
</dbReference>
<dbReference type="InterPro" id="IPR027417">
    <property type="entry name" value="P-loop_NTPase"/>
</dbReference>
<sequence>IRDRDWYDAHVKAHEYAGLTAGAREIRSYGCPVLLSAPFTGQIRSVERWASWVEALGGPLVTLVYVMSDADTLRARLISRGSSRDTEKLASFDAFLKRMTPEVPPPVPHLLLDNRGGCGESLAAQVSRLVEEYGEEYGEEKEE</sequence>
<comment type="caution">
    <text evidence="1">The sequence shown here is derived from an EMBL/GenBank/DDBJ whole genome shotgun (WGS) entry which is preliminary data.</text>
</comment>
<evidence type="ECO:0000313" key="2">
    <source>
        <dbReference type="Proteomes" id="UP000675781"/>
    </source>
</evidence>
<dbReference type="EMBL" id="JAGSOG010000706">
    <property type="protein sequence ID" value="MBR7839852.1"/>
    <property type="molecule type" value="Genomic_DNA"/>
</dbReference>
<gene>
    <name evidence="1" type="ORF">KDL01_41840</name>
</gene>
<dbReference type="Proteomes" id="UP000675781">
    <property type="component" value="Unassembled WGS sequence"/>
</dbReference>
<accession>A0A941EX82</accession>
<keyword evidence="2" id="KW-1185">Reference proteome</keyword>
<protein>
    <submittedName>
        <fullName evidence="1">AAA family ATPase</fullName>
    </submittedName>
</protein>
<organism evidence="1 2">
    <name type="scientific">Actinospica durhamensis</name>
    <dbReference type="NCBI Taxonomy" id="1508375"/>
    <lineage>
        <taxon>Bacteria</taxon>
        <taxon>Bacillati</taxon>
        <taxon>Actinomycetota</taxon>
        <taxon>Actinomycetes</taxon>
        <taxon>Catenulisporales</taxon>
        <taxon>Actinospicaceae</taxon>
        <taxon>Actinospica</taxon>
    </lineage>
</organism>
<dbReference type="SUPFAM" id="SSF52540">
    <property type="entry name" value="P-loop containing nucleoside triphosphate hydrolases"/>
    <property type="match status" value="1"/>
</dbReference>
<feature type="non-terminal residue" evidence="1">
    <location>
        <position position="1"/>
    </location>
</feature>